<dbReference type="AlphaFoldDB" id="A0A1J8QEY8"/>
<comment type="caution">
    <text evidence="1">The sequence shown here is derived from an EMBL/GenBank/DDBJ whole genome shotgun (WGS) entry which is preliminary data.</text>
</comment>
<keyword evidence="2" id="KW-1185">Reference proteome</keyword>
<dbReference type="Proteomes" id="UP000183567">
    <property type="component" value="Unassembled WGS sequence"/>
</dbReference>
<name>A0A1J8QEY8_9AGAM</name>
<dbReference type="EMBL" id="LVVM01004802">
    <property type="protein sequence ID" value="OJA12161.1"/>
    <property type="molecule type" value="Genomic_DNA"/>
</dbReference>
<reference evidence="1 2" key="1">
    <citation type="submission" date="2016-03" db="EMBL/GenBank/DDBJ databases">
        <title>Comparative genomics of the ectomycorrhizal sister species Rhizopogon vinicolor and Rhizopogon vesiculosus (Basidiomycota: Boletales) reveals a divergence of the mating type B locus.</title>
        <authorList>
            <person name="Mujic A.B."/>
            <person name="Kuo A."/>
            <person name="Tritt A."/>
            <person name="Lipzen A."/>
            <person name="Chen C."/>
            <person name="Johnson J."/>
            <person name="Sharma A."/>
            <person name="Barry K."/>
            <person name="Grigoriev I.V."/>
            <person name="Spatafora J.W."/>
        </authorList>
    </citation>
    <scope>NUCLEOTIDE SEQUENCE [LARGE SCALE GENOMIC DNA]</scope>
    <source>
        <strain evidence="1 2">AM-OR11-056</strain>
    </source>
</reference>
<organism evidence="1 2">
    <name type="scientific">Rhizopogon vesiculosus</name>
    <dbReference type="NCBI Taxonomy" id="180088"/>
    <lineage>
        <taxon>Eukaryota</taxon>
        <taxon>Fungi</taxon>
        <taxon>Dikarya</taxon>
        <taxon>Basidiomycota</taxon>
        <taxon>Agaricomycotina</taxon>
        <taxon>Agaricomycetes</taxon>
        <taxon>Agaricomycetidae</taxon>
        <taxon>Boletales</taxon>
        <taxon>Suillineae</taxon>
        <taxon>Rhizopogonaceae</taxon>
        <taxon>Rhizopogon</taxon>
    </lineage>
</organism>
<proteinExistence type="predicted"/>
<accession>A0A1J8QEY8</accession>
<protein>
    <submittedName>
        <fullName evidence="1">Uncharacterized protein</fullName>
    </submittedName>
</protein>
<sequence length="27" mass="3427">MHVIWFSRRWTSSHRLYVHCPSIRKNE</sequence>
<evidence type="ECO:0000313" key="2">
    <source>
        <dbReference type="Proteomes" id="UP000183567"/>
    </source>
</evidence>
<evidence type="ECO:0000313" key="1">
    <source>
        <dbReference type="EMBL" id="OJA12161.1"/>
    </source>
</evidence>
<gene>
    <name evidence="1" type="ORF">AZE42_05970</name>
</gene>